<keyword evidence="8" id="KW-1185">Reference proteome</keyword>
<evidence type="ECO:0008006" key="9">
    <source>
        <dbReference type="Google" id="ProtNLM"/>
    </source>
</evidence>
<feature type="region of interest" description="Disordered" evidence="5">
    <location>
        <begin position="831"/>
        <end position="851"/>
    </location>
</feature>
<evidence type="ECO:0000313" key="8">
    <source>
        <dbReference type="Proteomes" id="UP000215902"/>
    </source>
</evidence>
<dbReference type="STRING" id="282301.A0A267GWT5"/>
<evidence type="ECO:0000256" key="1">
    <source>
        <dbReference type="ARBA" id="ARBA00004167"/>
    </source>
</evidence>
<dbReference type="GO" id="GO:0046475">
    <property type="term" value="P:glycerophospholipid catabolic process"/>
    <property type="evidence" value="ECO:0007669"/>
    <property type="project" value="TreeGrafter"/>
</dbReference>
<dbReference type="Pfam" id="PF14724">
    <property type="entry name" value="mit_SMPDase"/>
    <property type="match status" value="2"/>
</dbReference>
<evidence type="ECO:0000256" key="2">
    <source>
        <dbReference type="ARBA" id="ARBA00022692"/>
    </source>
</evidence>
<keyword evidence="2 6" id="KW-0812">Transmembrane</keyword>
<sequence>ALFANPKLSVSVKIERLTNFLETAPVFEVHTALPTLLDNILGYDGDANWRLLSRPSPNSSAAASSSWSSSGSGSSAEYRLILSFLAPAGPLCQCLLRRLLPDQACRYDFPVSRLSHRTQCLLLQQSDAASNATADASLHFFRQRFNQTVAANAASSSAAGAPVLRLNALELLLFNLIGHPAHVGCRASDWRGSVDYLYCQLLMLYMQHFLLMTDYSVQLFDRDFAAAAIAPAVDVDGFGYGYGYSSLIGRAGRTGAGEPPYPVDCFVQSLLEFWIGWCCLDCRHAPCLTTCSGIARDFLEDLHPTPDHVCLVRLAVKYLHHFAYAPRLAGLPRPDTSPRAPQLLLGADRYRSERLPRLLQPKLAGFFDFTFQQWPYDTSFRFVLEAWLSYLQPWRYVDSPMHPATGGTDVSPGTGWSAFVESNAHFYADLWLGLLRRLARADLRVPRFAHMLHRCLSVYCRARPLLADAFSVAAAAAAANAGGGTSPSRQSAMQMSDGCGSGAALWWQRQAEVTRLGAELLRACVDAKRRSGLKSGSVAADSADNNNYDDQAEVRTRVVDYLADSARLLALVCDLGGDEAVAEAEAEAEASGADLSTGTALPRPQTSPWSSGPLDSQAPDVAPDGTLTPLGRYQLANNARRFQYMPYSGDWDRQPVRSWECGTLVVLTTELSDWLTHLAGRDRLESLCSRSRLAHLLLAAPNERDRLRRRLGRRAAPILRVCSSSSSSRECKDRAGDARISLRWLAGYPTLLVMLAAYAAYSCLLGYKSLALFCLLIAFTKFCLLVLDEACWIWRFGSANPAGATTASNSTSSSASKSPALDVSDCSRLVGSGIRSGPIPFPGLDASSLAD</sequence>
<feature type="compositionally biased region" description="Polar residues" evidence="5">
    <location>
        <begin position="594"/>
        <end position="614"/>
    </location>
</feature>
<dbReference type="GO" id="GO:0050290">
    <property type="term" value="F:sphingomyelin phosphodiesterase D activity"/>
    <property type="evidence" value="ECO:0007669"/>
    <property type="project" value="InterPro"/>
</dbReference>
<feature type="region of interest" description="Disordered" evidence="5">
    <location>
        <begin position="584"/>
        <end position="629"/>
    </location>
</feature>
<feature type="region of interest" description="Disordered" evidence="5">
    <location>
        <begin position="804"/>
        <end position="823"/>
    </location>
</feature>
<dbReference type="OrthoDB" id="10251508at2759"/>
<protein>
    <recommendedName>
        <fullName evidence="9">Sphingomyelin phosphodiesterase 4</fullName>
    </recommendedName>
</protein>
<organism evidence="7 8">
    <name type="scientific">Macrostomum lignano</name>
    <dbReference type="NCBI Taxonomy" id="282301"/>
    <lineage>
        <taxon>Eukaryota</taxon>
        <taxon>Metazoa</taxon>
        <taxon>Spiralia</taxon>
        <taxon>Lophotrochozoa</taxon>
        <taxon>Platyhelminthes</taxon>
        <taxon>Rhabditophora</taxon>
        <taxon>Macrostomorpha</taxon>
        <taxon>Macrostomida</taxon>
        <taxon>Macrostomidae</taxon>
        <taxon>Macrostomum</taxon>
    </lineage>
</organism>
<dbReference type="GO" id="GO:0006685">
    <property type="term" value="P:sphingomyelin catabolic process"/>
    <property type="evidence" value="ECO:0007669"/>
    <property type="project" value="TreeGrafter"/>
</dbReference>
<evidence type="ECO:0000256" key="6">
    <source>
        <dbReference type="SAM" id="Phobius"/>
    </source>
</evidence>
<dbReference type="PANTHER" id="PTHR12988">
    <property type="entry name" value="SPHINGOMYELIN PHOSPHODIESTERASE 4"/>
    <property type="match status" value="1"/>
</dbReference>
<dbReference type="EMBL" id="NIVC01000109">
    <property type="protein sequence ID" value="PAA90493.1"/>
    <property type="molecule type" value="Genomic_DNA"/>
</dbReference>
<dbReference type="AlphaFoldDB" id="A0A267GWT5"/>
<feature type="transmembrane region" description="Helical" evidence="6">
    <location>
        <begin position="742"/>
        <end position="761"/>
    </location>
</feature>
<evidence type="ECO:0000313" key="7">
    <source>
        <dbReference type="EMBL" id="PAA90493.1"/>
    </source>
</evidence>
<feature type="compositionally biased region" description="Low complexity" evidence="5">
    <location>
        <begin position="804"/>
        <end position="820"/>
    </location>
</feature>
<name>A0A267GWT5_9PLAT</name>
<gene>
    <name evidence="7" type="ORF">BOX15_Mlig000406g1</name>
</gene>
<accession>A0A267GWT5</accession>
<keyword evidence="3 6" id="KW-1133">Transmembrane helix</keyword>
<dbReference type="InterPro" id="IPR024129">
    <property type="entry name" value="Sphingomy_SMPD4"/>
</dbReference>
<dbReference type="PANTHER" id="PTHR12988:SF6">
    <property type="entry name" value="SPHINGOMYELIN PHOSPHODIESTERASE 4"/>
    <property type="match status" value="1"/>
</dbReference>
<reference evidence="7 8" key="1">
    <citation type="submission" date="2017-06" db="EMBL/GenBank/DDBJ databases">
        <title>A platform for efficient transgenesis in Macrostomum lignano, a flatworm model organism for stem cell research.</title>
        <authorList>
            <person name="Berezikov E."/>
        </authorList>
    </citation>
    <scope>NUCLEOTIDE SEQUENCE [LARGE SCALE GENOMIC DNA]</scope>
    <source>
        <strain evidence="7">DV1</strain>
        <tissue evidence="7">Whole organism</tissue>
    </source>
</reference>
<comment type="subcellular location">
    <subcellularLocation>
        <location evidence="1">Membrane</location>
        <topology evidence="1">Single-pass membrane protein</topology>
    </subcellularLocation>
</comment>
<dbReference type="GO" id="GO:0046513">
    <property type="term" value="P:ceramide biosynthetic process"/>
    <property type="evidence" value="ECO:0007669"/>
    <property type="project" value="TreeGrafter"/>
</dbReference>
<dbReference type="Proteomes" id="UP000215902">
    <property type="component" value="Unassembled WGS sequence"/>
</dbReference>
<feature type="transmembrane region" description="Helical" evidence="6">
    <location>
        <begin position="767"/>
        <end position="787"/>
    </location>
</feature>
<comment type="caution">
    <text evidence="7">The sequence shown here is derived from an EMBL/GenBank/DDBJ whole genome shotgun (WGS) entry which is preliminary data.</text>
</comment>
<proteinExistence type="predicted"/>
<keyword evidence="4 6" id="KW-0472">Membrane</keyword>
<evidence type="ECO:0000256" key="5">
    <source>
        <dbReference type="SAM" id="MobiDB-lite"/>
    </source>
</evidence>
<evidence type="ECO:0000256" key="3">
    <source>
        <dbReference type="ARBA" id="ARBA00022989"/>
    </source>
</evidence>
<evidence type="ECO:0000256" key="4">
    <source>
        <dbReference type="ARBA" id="ARBA00023136"/>
    </source>
</evidence>
<dbReference type="GO" id="GO:0016020">
    <property type="term" value="C:membrane"/>
    <property type="evidence" value="ECO:0007669"/>
    <property type="project" value="UniProtKB-SubCell"/>
</dbReference>
<feature type="non-terminal residue" evidence="7">
    <location>
        <position position="1"/>
    </location>
</feature>